<proteinExistence type="predicted"/>
<name>A0A481YVF1_9VIRU</name>
<protein>
    <submittedName>
        <fullName evidence="1">Uncharacterized protein</fullName>
    </submittedName>
</protein>
<accession>A0A481YVF1</accession>
<evidence type="ECO:0000313" key="1">
    <source>
        <dbReference type="EMBL" id="QBK87273.1"/>
    </source>
</evidence>
<gene>
    <name evidence="1" type="ORF">LCMAC201_01750</name>
</gene>
<sequence>MATTDEFWPSKDDSVETLQEKRQLNIDAAWGEIACDIALPDRESDVTDYQSNAIVSQEYINEQNNKCTINDIDDEIKEEKVEENNGGCVQPNGIIAPSFSEAFVGFMAVGGVAYYCLKIIELPLLANPTTALIYMTH</sequence>
<reference evidence="1" key="1">
    <citation type="journal article" date="2019" name="MBio">
        <title>Virus Genomes from Deep Sea Sediments Expand the Ocean Megavirome and Support Independent Origins of Viral Gigantism.</title>
        <authorList>
            <person name="Backstrom D."/>
            <person name="Yutin N."/>
            <person name="Jorgensen S.L."/>
            <person name="Dharamshi J."/>
            <person name="Homa F."/>
            <person name="Zaremba-Niedwiedzka K."/>
            <person name="Spang A."/>
            <person name="Wolf Y.I."/>
            <person name="Koonin E.V."/>
            <person name="Ettema T.J."/>
        </authorList>
    </citation>
    <scope>NUCLEOTIDE SEQUENCE</scope>
</reference>
<organism evidence="1">
    <name type="scientific">Marseillevirus LCMAC201</name>
    <dbReference type="NCBI Taxonomy" id="2506605"/>
    <lineage>
        <taxon>Viruses</taxon>
        <taxon>Varidnaviria</taxon>
        <taxon>Bamfordvirae</taxon>
        <taxon>Nucleocytoviricota</taxon>
        <taxon>Megaviricetes</taxon>
        <taxon>Pimascovirales</taxon>
        <taxon>Pimascovirales incertae sedis</taxon>
        <taxon>Marseilleviridae</taxon>
    </lineage>
</organism>
<dbReference type="EMBL" id="MK500347">
    <property type="protein sequence ID" value="QBK87273.1"/>
    <property type="molecule type" value="Genomic_DNA"/>
</dbReference>